<feature type="non-terminal residue" evidence="8">
    <location>
        <position position="1"/>
    </location>
</feature>
<sequence>DEEINMILEAGLWAPSASNRQPWEFIVIKNKDIIKKLAEITFYGMFIMQAPVHILLPFVLVNILNAWVLELG</sequence>
<feature type="transmembrane region" description="Helical" evidence="6">
    <location>
        <begin position="40"/>
        <end position="64"/>
    </location>
</feature>
<organism evidence="8">
    <name type="scientific">marine sediment metagenome</name>
    <dbReference type="NCBI Taxonomy" id="412755"/>
    <lineage>
        <taxon>unclassified sequences</taxon>
        <taxon>metagenomes</taxon>
        <taxon>ecological metagenomes</taxon>
    </lineage>
</organism>
<dbReference type="AlphaFoldDB" id="X1BT68"/>
<comment type="caution">
    <text evidence="8">The sequence shown here is derived from an EMBL/GenBank/DDBJ whole genome shotgun (WGS) entry which is preliminary data.</text>
</comment>
<keyword evidence="3" id="KW-0285">Flavoprotein</keyword>
<dbReference type="Pfam" id="PF00881">
    <property type="entry name" value="Nitroreductase"/>
    <property type="match status" value="1"/>
</dbReference>
<keyword evidence="4" id="KW-0288">FMN</keyword>
<feature type="domain" description="Nitroreductase" evidence="7">
    <location>
        <begin position="1"/>
        <end position="45"/>
    </location>
</feature>
<evidence type="ECO:0000256" key="3">
    <source>
        <dbReference type="ARBA" id="ARBA00022630"/>
    </source>
</evidence>
<comment type="similarity">
    <text evidence="2">Belongs to the nitroreductase family.</text>
</comment>
<dbReference type="InterPro" id="IPR000415">
    <property type="entry name" value="Nitroreductase-like"/>
</dbReference>
<dbReference type="PANTHER" id="PTHR43673">
    <property type="entry name" value="NAD(P)H NITROREDUCTASE YDGI-RELATED"/>
    <property type="match status" value="1"/>
</dbReference>
<evidence type="ECO:0000256" key="1">
    <source>
        <dbReference type="ARBA" id="ARBA00001917"/>
    </source>
</evidence>
<evidence type="ECO:0000313" key="8">
    <source>
        <dbReference type="EMBL" id="GAG75341.1"/>
    </source>
</evidence>
<dbReference type="PANTHER" id="PTHR43673:SF2">
    <property type="entry name" value="NITROREDUCTASE"/>
    <property type="match status" value="1"/>
</dbReference>
<evidence type="ECO:0000259" key="7">
    <source>
        <dbReference type="Pfam" id="PF00881"/>
    </source>
</evidence>
<dbReference type="SUPFAM" id="SSF55469">
    <property type="entry name" value="FMN-dependent nitroreductase-like"/>
    <property type="match status" value="1"/>
</dbReference>
<gene>
    <name evidence="8" type="ORF">S01H4_34884</name>
</gene>
<evidence type="ECO:0000256" key="2">
    <source>
        <dbReference type="ARBA" id="ARBA00007118"/>
    </source>
</evidence>
<reference evidence="8" key="1">
    <citation type="journal article" date="2014" name="Front. Microbiol.">
        <title>High frequency of phylogenetically diverse reductive dehalogenase-homologous genes in deep subseafloor sedimentary metagenomes.</title>
        <authorList>
            <person name="Kawai M."/>
            <person name="Futagami T."/>
            <person name="Toyoda A."/>
            <person name="Takaki Y."/>
            <person name="Nishi S."/>
            <person name="Hori S."/>
            <person name="Arai W."/>
            <person name="Tsubouchi T."/>
            <person name="Morono Y."/>
            <person name="Uchiyama I."/>
            <person name="Ito T."/>
            <person name="Fujiyama A."/>
            <person name="Inagaki F."/>
            <person name="Takami H."/>
        </authorList>
    </citation>
    <scope>NUCLEOTIDE SEQUENCE</scope>
    <source>
        <strain evidence="8">Expedition CK06-06</strain>
    </source>
</reference>
<accession>X1BT68</accession>
<name>X1BT68_9ZZZZ</name>
<keyword evidence="6" id="KW-0472">Membrane</keyword>
<dbReference type="Gene3D" id="3.40.109.10">
    <property type="entry name" value="NADH Oxidase"/>
    <property type="match status" value="1"/>
</dbReference>
<dbReference type="InterPro" id="IPR029479">
    <property type="entry name" value="Nitroreductase"/>
</dbReference>
<keyword evidence="5" id="KW-0560">Oxidoreductase</keyword>
<protein>
    <recommendedName>
        <fullName evidence="7">Nitroreductase domain-containing protein</fullName>
    </recommendedName>
</protein>
<dbReference type="EMBL" id="BART01018484">
    <property type="protein sequence ID" value="GAG75341.1"/>
    <property type="molecule type" value="Genomic_DNA"/>
</dbReference>
<proteinExistence type="inferred from homology"/>
<keyword evidence="6" id="KW-0812">Transmembrane</keyword>
<dbReference type="GO" id="GO:0016491">
    <property type="term" value="F:oxidoreductase activity"/>
    <property type="evidence" value="ECO:0007669"/>
    <property type="project" value="UniProtKB-KW"/>
</dbReference>
<keyword evidence="6" id="KW-1133">Transmembrane helix</keyword>
<comment type="cofactor">
    <cofactor evidence="1">
        <name>FMN</name>
        <dbReference type="ChEBI" id="CHEBI:58210"/>
    </cofactor>
</comment>
<evidence type="ECO:0000256" key="6">
    <source>
        <dbReference type="SAM" id="Phobius"/>
    </source>
</evidence>
<evidence type="ECO:0000256" key="5">
    <source>
        <dbReference type="ARBA" id="ARBA00023002"/>
    </source>
</evidence>
<evidence type="ECO:0000256" key="4">
    <source>
        <dbReference type="ARBA" id="ARBA00022643"/>
    </source>
</evidence>